<dbReference type="EMBL" id="KE647173">
    <property type="protein sequence ID" value="EQB61106.1"/>
    <property type="molecule type" value="Genomic_DNA"/>
</dbReference>
<dbReference type="InterPro" id="IPR023333">
    <property type="entry name" value="Proteasome_suB-type"/>
</dbReference>
<organism evidence="1 2">
    <name type="scientific">Vairimorpha apis BRL 01</name>
    <dbReference type="NCBI Taxonomy" id="1037528"/>
    <lineage>
        <taxon>Eukaryota</taxon>
        <taxon>Fungi</taxon>
        <taxon>Fungi incertae sedis</taxon>
        <taxon>Microsporidia</taxon>
        <taxon>Nosematidae</taxon>
        <taxon>Vairimorpha</taxon>
    </lineage>
</organism>
<dbReference type="PANTHER" id="PTHR32194">
    <property type="entry name" value="METALLOPROTEASE TLDD"/>
    <property type="match status" value="1"/>
</dbReference>
<name>T0MD21_9MICR</name>
<sequence>MSDISTHYGGSILAMIGKDHIALVNDKRLGTGPITVNTSFSKIYQLNSKLLFGFTGLYSDSQILFKKIRKNYNLFVLEHNREMEPKELSNMISYILYTKRLQPYYVTCIVCGISSDNTPFISGMDCIGAKDDSNEFVTAGTASKNLFGLCEALFEPGMDEDTLFVTAVQAFLNSVDRDALSGWGCECFIVGKNELKKKR</sequence>
<dbReference type="GO" id="GO:0061133">
    <property type="term" value="F:endopeptidase activator activity"/>
    <property type="evidence" value="ECO:0007669"/>
    <property type="project" value="EnsemblFungi"/>
</dbReference>
<dbReference type="GO" id="GO:0043161">
    <property type="term" value="P:proteasome-mediated ubiquitin-dependent protein catabolic process"/>
    <property type="evidence" value="ECO:0007669"/>
    <property type="project" value="EnsemblFungi"/>
</dbReference>
<dbReference type="InterPro" id="IPR001353">
    <property type="entry name" value="Proteasome_sua/b"/>
</dbReference>
<dbReference type="GO" id="GO:0005737">
    <property type="term" value="C:cytoplasm"/>
    <property type="evidence" value="ECO:0007669"/>
    <property type="project" value="TreeGrafter"/>
</dbReference>
<dbReference type="HOGENOM" id="CLU_035750_10_0_1"/>
<dbReference type="SUPFAM" id="SSF56235">
    <property type="entry name" value="N-terminal nucleophile aminohydrolases (Ntn hydrolases)"/>
    <property type="match status" value="1"/>
</dbReference>
<protein>
    <submittedName>
        <fullName evidence="1">20s proteasome subunit</fullName>
    </submittedName>
</protein>
<dbReference type="PANTHER" id="PTHR32194:SF10">
    <property type="entry name" value="PROTEASOME SUBUNIT BETA TYPE-3"/>
    <property type="match status" value="1"/>
</dbReference>
<reference evidence="1 2" key="1">
    <citation type="journal article" date="2013" name="BMC Genomics">
        <title>Genome sequencing and comparative genomics of honey bee microsporidia, Nosema apis reveal novel insights into host-parasite interactions.</title>
        <authorList>
            <person name="Chen Yp."/>
            <person name="Pettis J.S."/>
            <person name="Zhao Y."/>
            <person name="Liu X."/>
            <person name="Tallon L.J."/>
            <person name="Sadzewicz L.D."/>
            <person name="Li R."/>
            <person name="Zheng H."/>
            <person name="Huang S."/>
            <person name="Zhang X."/>
            <person name="Hamilton M.C."/>
            <person name="Pernal S.F."/>
            <person name="Melathopoulos A.P."/>
            <person name="Yan X."/>
            <person name="Evans J.D."/>
        </authorList>
    </citation>
    <scope>NUCLEOTIDE SEQUENCE [LARGE SCALE GENOMIC DNA]</scope>
    <source>
        <strain evidence="1 2">BRL 01</strain>
    </source>
</reference>
<dbReference type="GO" id="GO:0010499">
    <property type="term" value="P:proteasomal ubiquitin-independent protein catabolic process"/>
    <property type="evidence" value="ECO:0007669"/>
    <property type="project" value="EnsemblFungi"/>
</dbReference>
<dbReference type="Proteomes" id="UP000053780">
    <property type="component" value="Unassembled WGS sequence"/>
</dbReference>
<evidence type="ECO:0000313" key="1">
    <source>
        <dbReference type="EMBL" id="EQB61106.1"/>
    </source>
</evidence>
<gene>
    <name evidence="1" type="ORF">NAPIS_ORF01319</name>
</gene>
<dbReference type="InterPro" id="IPR029055">
    <property type="entry name" value="Ntn_hydrolases_N"/>
</dbReference>
<dbReference type="OrthoDB" id="204949at2759"/>
<dbReference type="AlphaFoldDB" id="T0MD21"/>
<accession>T0MD21</accession>
<dbReference type="Pfam" id="PF00227">
    <property type="entry name" value="Proteasome"/>
    <property type="match status" value="1"/>
</dbReference>
<keyword evidence="2" id="KW-1185">Reference proteome</keyword>
<keyword evidence="1" id="KW-0647">Proteasome</keyword>
<dbReference type="PROSITE" id="PS51476">
    <property type="entry name" value="PROTEASOME_BETA_2"/>
    <property type="match status" value="1"/>
</dbReference>
<dbReference type="Gene3D" id="3.60.20.10">
    <property type="entry name" value="Glutamine Phosphoribosylpyrophosphate, subunit 1, domain 1"/>
    <property type="match status" value="1"/>
</dbReference>
<dbReference type="GO" id="GO:0019774">
    <property type="term" value="C:proteasome core complex, beta-subunit complex"/>
    <property type="evidence" value="ECO:0007669"/>
    <property type="project" value="EnsemblFungi"/>
</dbReference>
<evidence type="ECO:0000313" key="2">
    <source>
        <dbReference type="Proteomes" id="UP000053780"/>
    </source>
</evidence>
<proteinExistence type="predicted"/>
<dbReference type="VEuPathDB" id="MicrosporidiaDB:NAPIS_ORF01319"/>